<protein>
    <submittedName>
        <fullName evidence="1">Uncharacterized protein</fullName>
    </submittedName>
</protein>
<accession>A0A0C2GFR9</accession>
<dbReference type="EMBL" id="KN731409">
    <property type="protein sequence ID" value="KIH59985.1"/>
    <property type="molecule type" value="Genomic_DNA"/>
</dbReference>
<evidence type="ECO:0000313" key="1">
    <source>
        <dbReference type="EMBL" id="KIH59985.1"/>
    </source>
</evidence>
<dbReference type="OrthoDB" id="10580929at2759"/>
<proteinExistence type="predicted"/>
<organism evidence="1 2">
    <name type="scientific">Ancylostoma duodenale</name>
    <dbReference type="NCBI Taxonomy" id="51022"/>
    <lineage>
        <taxon>Eukaryota</taxon>
        <taxon>Metazoa</taxon>
        <taxon>Ecdysozoa</taxon>
        <taxon>Nematoda</taxon>
        <taxon>Chromadorea</taxon>
        <taxon>Rhabditida</taxon>
        <taxon>Rhabditina</taxon>
        <taxon>Rhabditomorpha</taxon>
        <taxon>Strongyloidea</taxon>
        <taxon>Ancylostomatidae</taxon>
        <taxon>Ancylostomatinae</taxon>
        <taxon>Ancylostoma</taxon>
    </lineage>
</organism>
<keyword evidence="2" id="KW-1185">Reference proteome</keyword>
<name>A0A0C2GFR9_9BILA</name>
<dbReference type="Proteomes" id="UP000054047">
    <property type="component" value="Unassembled WGS sequence"/>
</dbReference>
<dbReference type="AlphaFoldDB" id="A0A0C2GFR9"/>
<sequence length="143" mass="16216">MVIGTSLWLDSVPIRRQQLRRNAGTVFNRILCGRTSTPMTGLLLSINNPIIDFYVDAIRHDFEFVAENLDLYNAKEITVGGLKSKKQESFSSSSKNHYNGCVSIYREPVELPVWDTNFQRLVYHTDHLDPLASGEDGNKCEPI</sequence>
<reference evidence="1 2" key="1">
    <citation type="submission" date="2013-12" db="EMBL/GenBank/DDBJ databases">
        <title>Draft genome of the parsitic nematode Ancylostoma duodenale.</title>
        <authorList>
            <person name="Mitreva M."/>
        </authorList>
    </citation>
    <scope>NUCLEOTIDE SEQUENCE [LARGE SCALE GENOMIC DNA]</scope>
    <source>
        <strain evidence="1 2">Zhejiang</strain>
    </source>
</reference>
<evidence type="ECO:0000313" key="2">
    <source>
        <dbReference type="Proteomes" id="UP000054047"/>
    </source>
</evidence>
<gene>
    <name evidence="1" type="ORF">ANCDUO_09770</name>
</gene>